<keyword evidence="3" id="KW-1185">Reference proteome</keyword>
<reference evidence="2" key="1">
    <citation type="submission" date="2020-06" db="EMBL/GenBank/DDBJ databases">
        <authorList>
            <consortium name="Plant Systems Biology data submission"/>
        </authorList>
    </citation>
    <scope>NUCLEOTIDE SEQUENCE</scope>
    <source>
        <strain evidence="2">D6</strain>
    </source>
</reference>
<feature type="compositionally biased region" description="Basic and acidic residues" evidence="1">
    <location>
        <begin position="12"/>
        <end position="23"/>
    </location>
</feature>
<organism evidence="2 3">
    <name type="scientific">Seminavis robusta</name>
    <dbReference type="NCBI Taxonomy" id="568900"/>
    <lineage>
        <taxon>Eukaryota</taxon>
        <taxon>Sar</taxon>
        <taxon>Stramenopiles</taxon>
        <taxon>Ochrophyta</taxon>
        <taxon>Bacillariophyta</taxon>
        <taxon>Bacillariophyceae</taxon>
        <taxon>Bacillariophycidae</taxon>
        <taxon>Naviculales</taxon>
        <taxon>Naviculaceae</taxon>
        <taxon>Seminavis</taxon>
    </lineage>
</organism>
<feature type="compositionally biased region" description="Low complexity" evidence="1">
    <location>
        <begin position="129"/>
        <end position="153"/>
    </location>
</feature>
<sequence length="596" mass="66891">MASDDSDGSSLDIERRMRESDERHKRKRDEEEAEVLAAAPVIPVATAASIPTATAAPVPLNRNYLDGGRPRLSLWDLQQQRQMQMQQLHQQRALTVPLPPLPYYEDPIAQDMYMGQLKAQESRERPPRYRAASSPSPAVHSRSASPAIRSASPAERKAEQKVIREAAKAEQKKKKEDEKNAKKAADAKQARRIKVVIDKYDPLKKQIVCGEEENPSDKEMYRVAKTLVYDKGEPNEMTFDLAKFTSTQIRELCLKCQVKGGGNMKMFDARKEIARSIEMGTMYNDTTVSNLALDPLAKRINTLVKVLNICFHPTIYPFFVSLNDSNNRKEFEREPLSQEGVTGNPFKDFWLLVSEHMNETNETVAERLFDDVLGLQEGEDEHLLAYSAEFGFNLNDIYRDQNNKSVQRLMSDLMKSKDNCLAQMKISGHHSNDIWTYCVVKRWCTPRKGMAAVPAIAVYYCAYLCKLHPTIEGKFATFLEACLKSDSTVDMTGSADAAGKGGKQAVADAIESLTSVSSDLKESIGQRKENTEDAAETNQWDGYLAVGNQYLKIVEEIKSGDSSKAPLARVMEIRLGRLEKKLNIPAESSLIVGTEY</sequence>
<name>A0A9N8H418_9STRA</name>
<protein>
    <submittedName>
        <fullName evidence="2">Uncharacterized protein</fullName>
    </submittedName>
</protein>
<evidence type="ECO:0000313" key="2">
    <source>
        <dbReference type="EMBL" id="CAB9500036.1"/>
    </source>
</evidence>
<proteinExistence type="predicted"/>
<comment type="caution">
    <text evidence="2">The sequence shown here is derived from an EMBL/GenBank/DDBJ whole genome shotgun (WGS) entry which is preliminary data.</text>
</comment>
<feature type="compositionally biased region" description="Basic and acidic residues" evidence="1">
    <location>
        <begin position="154"/>
        <end position="188"/>
    </location>
</feature>
<feature type="region of interest" description="Disordered" evidence="1">
    <location>
        <begin position="1"/>
        <end position="32"/>
    </location>
</feature>
<gene>
    <name evidence="2" type="ORF">SEMRO_74_G040790.1</name>
</gene>
<evidence type="ECO:0000313" key="3">
    <source>
        <dbReference type="Proteomes" id="UP001153069"/>
    </source>
</evidence>
<dbReference type="OrthoDB" id="56570at2759"/>
<dbReference type="EMBL" id="CAICTM010000073">
    <property type="protein sequence ID" value="CAB9500036.1"/>
    <property type="molecule type" value="Genomic_DNA"/>
</dbReference>
<evidence type="ECO:0000256" key="1">
    <source>
        <dbReference type="SAM" id="MobiDB-lite"/>
    </source>
</evidence>
<feature type="region of interest" description="Disordered" evidence="1">
    <location>
        <begin position="118"/>
        <end position="188"/>
    </location>
</feature>
<dbReference type="Proteomes" id="UP001153069">
    <property type="component" value="Unassembled WGS sequence"/>
</dbReference>
<accession>A0A9N8H418</accession>
<dbReference type="AlphaFoldDB" id="A0A9N8H418"/>